<dbReference type="CDD" id="cd10280">
    <property type="entry name" value="PQQ_mGDH"/>
    <property type="match status" value="1"/>
</dbReference>
<comment type="cofactor">
    <cofactor evidence="1">
        <name>pyrroloquinoline quinone</name>
        <dbReference type="ChEBI" id="CHEBI:58442"/>
    </cofactor>
</comment>
<dbReference type="PANTHER" id="PTHR32303:SF4">
    <property type="entry name" value="QUINOPROTEIN GLUCOSE DEHYDROGENASE"/>
    <property type="match status" value="1"/>
</dbReference>
<evidence type="ECO:0000256" key="2">
    <source>
        <dbReference type="ARBA" id="ARBA00008156"/>
    </source>
</evidence>
<sequence>MTRFALLLAFACAAPAHADQTRWDTFNGRLDATKFADVSTFTPENVGDLERAWEVRTGDVADGTGDLPETVWSATPIYANGTLYLGTPFYRILALDPATGEERWRYDSQSTLEALTQAALKNRGVAYWESGAEGVCEKRVYLGTMDATLHAVDADTGLPCQDFGQNGILNVNQWNETNDVFPFSLLQPPTIVGDTILIGWAGKDWAYTVEPPGNLMAVSARTGELLWDTGFIPTDLIPQTGTANIWSSMSADPDLGLVYVPVSSPSPNYWGGNRLEGVPLATSITAVDIETGEIAWSFQHINHDIWDYDTPSAPTLVDISRDGETIPALVQTTKQGFIFVLDRRTGAPLFPIEERPVPASTADGEVAAPTQPFVTTPAPTAPVEAMPDVWALADTLSLGQCSEDRQTYRYDGLFTPPSVEGTFLWPGTAGANNWGGAAVDPRTGILYVNTSRVVQVIRLIPRENYEAEVRDATNGSVEGGNEGGFHAQEGSPYGIELFEWTNSLGLPCWEPPFGTFAAYDLSTGEQLYEVPFGLTQQWGFYGLRDWGSPTLGGPVITAGGVVFIGASMDSRVRALEASTGRELWSDIVAAPSVSIPAVFTHEGVDYVVFTAGGNSILKPQVADQVVAYRLAEQ</sequence>
<evidence type="ECO:0000256" key="3">
    <source>
        <dbReference type="ARBA" id="ARBA00023002"/>
    </source>
</evidence>
<name>A0A3S8U3E7_9RHOB</name>
<evidence type="ECO:0000256" key="4">
    <source>
        <dbReference type="SAM" id="SignalP"/>
    </source>
</evidence>
<dbReference type="InterPro" id="IPR017511">
    <property type="entry name" value="PQQ_mDH"/>
</dbReference>
<dbReference type="SUPFAM" id="SSF50998">
    <property type="entry name" value="Quinoprotein alcohol dehydrogenase-like"/>
    <property type="match status" value="1"/>
</dbReference>
<organism evidence="6 7">
    <name type="scientific">Tabrizicola piscis</name>
    <dbReference type="NCBI Taxonomy" id="2494374"/>
    <lineage>
        <taxon>Bacteria</taxon>
        <taxon>Pseudomonadati</taxon>
        <taxon>Pseudomonadota</taxon>
        <taxon>Alphaproteobacteria</taxon>
        <taxon>Rhodobacterales</taxon>
        <taxon>Paracoccaceae</taxon>
        <taxon>Tabrizicola</taxon>
    </lineage>
</organism>
<evidence type="ECO:0000313" key="7">
    <source>
        <dbReference type="Proteomes" id="UP000282002"/>
    </source>
</evidence>
<protein>
    <submittedName>
        <fullName evidence="6">Pyrroloquinoline quinone-dependent dehydrogenase</fullName>
    </submittedName>
</protein>
<comment type="similarity">
    <text evidence="2">Belongs to the bacterial PQQ dehydrogenase family.</text>
</comment>
<gene>
    <name evidence="6" type="ORF">EI545_04265</name>
</gene>
<dbReference type="GO" id="GO:0016020">
    <property type="term" value="C:membrane"/>
    <property type="evidence" value="ECO:0007669"/>
    <property type="project" value="InterPro"/>
</dbReference>
<dbReference type="GO" id="GO:0008876">
    <property type="term" value="F:quinoprotein glucose dehydrogenase activity"/>
    <property type="evidence" value="ECO:0007669"/>
    <property type="project" value="TreeGrafter"/>
</dbReference>
<feature type="domain" description="Pyrrolo-quinoline quinone repeat" evidence="5">
    <location>
        <begin position="23"/>
        <end position="607"/>
    </location>
</feature>
<keyword evidence="3" id="KW-0560">Oxidoreductase</keyword>
<dbReference type="SMART" id="SM00564">
    <property type="entry name" value="PQQ"/>
    <property type="match status" value="5"/>
</dbReference>
<keyword evidence="4" id="KW-0732">Signal</keyword>
<evidence type="ECO:0000259" key="5">
    <source>
        <dbReference type="Pfam" id="PF01011"/>
    </source>
</evidence>
<feature type="signal peptide" evidence="4">
    <location>
        <begin position="1"/>
        <end position="18"/>
    </location>
</feature>
<dbReference type="AlphaFoldDB" id="A0A3S8U3E7"/>
<dbReference type="GO" id="GO:0048038">
    <property type="term" value="F:quinone binding"/>
    <property type="evidence" value="ECO:0007669"/>
    <property type="project" value="InterPro"/>
</dbReference>
<dbReference type="PANTHER" id="PTHR32303">
    <property type="entry name" value="QUINOPROTEIN ALCOHOL DEHYDROGENASE (CYTOCHROME C)"/>
    <property type="match status" value="1"/>
</dbReference>
<evidence type="ECO:0000313" key="6">
    <source>
        <dbReference type="EMBL" id="AZL58121.1"/>
    </source>
</evidence>
<feature type="chain" id="PRO_5019494943" evidence="4">
    <location>
        <begin position="19"/>
        <end position="633"/>
    </location>
</feature>
<dbReference type="RefSeq" id="WP_125324322.1">
    <property type="nucleotide sequence ID" value="NZ_CP034328.1"/>
</dbReference>
<dbReference type="InterPro" id="IPR011047">
    <property type="entry name" value="Quinoprotein_ADH-like_sf"/>
</dbReference>
<keyword evidence="7" id="KW-1185">Reference proteome</keyword>
<reference evidence="6 7" key="1">
    <citation type="submission" date="2018-12" db="EMBL/GenBank/DDBJ databases">
        <title>Complete genome sequencing of Tabrizicola sp. K13M18.</title>
        <authorList>
            <person name="Bae J.-W."/>
        </authorList>
    </citation>
    <scope>NUCLEOTIDE SEQUENCE [LARGE SCALE GENOMIC DNA]</scope>
    <source>
        <strain evidence="6 7">K13M18</strain>
    </source>
</reference>
<dbReference type="KEGG" id="taw:EI545_04265"/>
<dbReference type="EMBL" id="CP034328">
    <property type="protein sequence ID" value="AZL58121.1"/>
    <property type="molecule type" value="Genomic_DNA"/>
</dbReference>
<dbReference type="OrthoDB" id="9794322at2"/>
<dbReference type="Proteomes" id="UP000282002">
    <property type="component" value="Chromosome"/>
</dbReference>
<proteinExistence type="inferred from homology"/>
<evidence type="ECO:0000256" key="1">
    <source>
        <dbReference type="ARBA" id="ARBA00001931"/>
    </source>
</evidence>
<dbReference type="InterPro" id="IPR002372">
    <property type="entry name" value="PQQ_rpt_dom"/>
</dbReference>
<accession>A0A3S8U3E7</accession>
<dbReference type="Pfam" id="PF01011">
    <property type="entry name" value="PQQ"/>
    <property type="match status" value="1"/>
</dbReference>
<dbReference type="InterPro" id="IPR018391">
    <property type="entry name" value="PQQ_b-propeller_rpt"/>
</dbReference>
<dbReference type="Gene3D" id="2.140.10.10">
    <property type="entry name" value="Quinoprotein alcohol dehydrogenase-like superfamily"/>
    <property type="match status" value="1"/>
</dbReference>